<dbReference type="Proteomes" id="UP000191672">
    <property type="component" value="Unassembled WGS sequence"/>
</dbReference>
<dbReference type="STRING" id="416450.A0A1V6QB03"/>
<reference evidence="4" key="1">
    <citation type="journal article" date="2017" name="Nat. Microbiol.">
        <title>Global analysis of biosynthetic gene clusters reveals vast potential of secondary metabolite production in Penicillium species.</title>
        <authorList>
            <person name="Nielsen J.C."/>
            <person name="Grijseels S."/>
            <person name="Prigent S."/>
            <person name="Ji B."/>
            <person name="Dainat J."/>
            <person name="Nielsen K.F."/>
            <person name="Frisvad J.C."/>
            <person name="Workman M."/>
            <person name="Nielsen J."/>
        </authorList>
    </citation>
    <scope>NUCLEOTIDE SEQUENCE [LARGE SCALE GENOMIC DNA]</scope>
    <source>
        <strain evidence="4">IBT 31811</strain>
    </source>
</reference>
<dbReference type="EMBL" id="MDYN01000008">
    <property type="protein sequence ID" value="OQD86177.1"/>
    <property type="molecule type" value="Genomic_DNA"/>
</dbReference>
<organism evidence="3 4">
    <name type="scientific">Penicillium antarcticum</name>
    <dbReference type="NCBI Taxonomy" id="416450"/>
    <lineage>
        <taxon>Eukaryota</taxon>
        <taxon>Fungi</taxon>
        <taxon>Dikarya</taxon>
        <taxon>Ascomycota</taxon>
        <taxon>Pezizomycotina</taxon>
        <taxon>Eurotiomycetes</taxon>
        <taxon>Eurotiomycetidae</taxon>
        <taxon>Eurotiales</taxon>
        <taxon>Aspergillaceae</taxon>
        <taxon>Penicillium</taxon>
    </lineage>
</organism>
<feature type="signal peptide" evidence="2">
    <location>
        <begin position="1"/>
        <end position="21"/>
    </location>
</feature>
<dbReference type="InterPro" id="IPR050797">
    <property type="entry name" value="Carb_Metab_Trans_Reg"/>
</dbReference>
<dbReference type="AlphaFoldDB" id="A0A1V6QB03"/>
<evidence type="ECO:0000256" key="2">
    <source>
        <dbReference type="SAM" id="SignalP"/>
    </source>
</evidence>
<comment type="caution">
    <text evidence="3">The sequence shown here is derived from an EMBL/GenBank/DDBJ whole genome shotgun (WGS) entry which is preliminary data.</text>
</comment>
<sequence>MADTCLHAYCLVTAFCAFVVTQTGFAVEQSSRPNAALFFEDDRSLLVEEATEARKHLDPFTDPVRQNIIIAFLLYGCHIGLGNQRHAYYFLREATTLYTASALESQATSAQADDTDPSLAGNLFWLLIVSERAHAIRRHRPITLKVTPQSPQLEDDPRSEASAVGFRCLTHLYLPFDEEFLGHWNGTHTTCSIESLVALEERIRSAVPADLDLPDVIMADLRVSQQWLRIMIWQLSTTAGFLSTNPSHECMDFRYPLLIAQDLCLATWKLSRQSMETHGIGLIEKIFEVACTLIDVMACLSAAGLRSSGFKLGPQDYLKHFSSLIYDLPGGRRRFLPLLFTKIGQTLPSMVDPITIHLNLLPNPLLSSTDNIQSTSTIARNEAAIEASAETVTDSISDDWAYGNFNYAEMSRIGDKTPEIDEAFLQYSTYFP</sequence>
<keyword evidence="4" id="KW-1185">Reference proteome</keyword>
<evidence type="ECO:0000256" key="1">
    <source>
        <dbReference type="ARBA" id="ARBA00023242"/>
    </source>
</evidence>
<dbReference type="PANTHER" id="PTHR31668">
    <property type="entry name" value="GLUCOSE TRANSPORT TRANSCRIPTION REGULATOR RGT1-RELATED-RELATED"/>
    <property type="match status" value="1"/>
</dbReference>
<evidence type="ECO:0000313" key="4">
    <source>
        <dbReference type="Proteomes" id="UP000191672"/>
    </source>
</evidence>
<protein>
    <recommendedName>
        <fullName evidence="5">Transcription factor domain-containing protein</fullName>
    </recommendedName>
</protein>
<evidence type="ECO:0000313" key="3">
    <source>
        <dbReference type="EMBL" id="OQD86177.1"/>
    </source>
</evidence>
<accession>A0A1V6QB03</accession>
<gene>
    <name evidence="3" type="ORF">PENANT_c008G10868</name>
</gene>
<feature type="chain" id="PRO_5010705881" description="Transcription factor domain-containing protein" evidence="2">
    <location>
        <begin position="22"/>
        <end position="432"/>
    </location>
</feature>
<keyword evidence="2" id="KW-0732">Signal</keyword>
<proteinExistence type="predicted"/>
<keyword evidence="1" id="KW-0539">Nucleus</keyword>
<evidence type="ECO:0008006" key="5">
    <source>
        <dbReference type="Google" id="ProtNLM"/>
    </source>
</evidence>
<name>A0A1V6QB03_9EURO</name>
<dbReference type="PANTHER" id="PTHR31668:SF20">
    <property type="entry name" value="ZN(II)2CYS6 TRANSCRIPTION FACTOR (EUROFUNG)"/>
    <property type="match status" value="1"/>
</dbReference>